<dbReference type="EMBL" id="CAICTM010002885">
    <property type="protein sequence ID" value="CAB9530449.1"/>
    <property type="molecule type" value="Genomic_DNA"/>
</dbReference>
<accession>A0A9N8F2R8</accession>
<evidence type="ECO:0000256" key="1">
    <source>
        <dbReference type="SAM" id="MobiDB-lite"/>
    </source>
</evidence>
<reference evidence="2" key="1">
    <citation type="submission" date="2020-06" db="EMBL/GenBank/DDBJ databases">
        <authorList>
            <consortium name="Plant Systems Biology data submission"/>
        </authorList>
    </citation>
    <scope>NUCLEOTIDE SEQUENCE</scope>
    <source>
        <strain evidence="2">D6</strain>
    </source>
</reference>
<organism evidence="2 3">
    <name type="scientific">Seminavis robusta</name>
    <dbReference type="NCBI Taxonomy" id="568900"/>
    <lineage>
        <taxon>Eukaryota</taxon>
        <taxon>Sar</taxon>
        <taxon>Stramenopiles</taxon>
        <taxon>Ochrophyta</taxon>
        <taxon>Bacillariophyta</taxon>
        <taxon>Bacillariophyceae</taxon>
        <taxon>Bacillariophycidae</taxon>
        <taxon>Naviculales</taxon>
        <taxon>Naviculaceae</taxon>
        <taxon>Seminavis</taxon>
    </lineage>
</organism>
<proteinExistence type="predicted"/>
<gene>
    <name evidence="2" type="ORF">SEMRO_2887_G339400.1</name>
</gene>
<evidence type="ECO:0000313" key="3">
    <source>
        <dbReference type="Proteomes" id="UP001153069"/>
    </source>
</evidence>
<feature type="compositionally biased region" description="Acidic residues" evidence="1">
    <location>
        <begin position="44"/>
        <end position="60"/>
    </location>
</feature>
<name>A0A9N8F2R8_9STRA</name>
<keyword evidence="3" id="KW-1185">Reference proteome</keyword>
<dbReference type="AlphaFoldDB" id="A0A9N8F2R8"/>
<protein>
    <submittedName>
        <fullName evidence="2">Uncharacterized protein</fullName>
    </submittedName>
</protein>
<dbReference type="Proteomes" id="UP001153069">
    <property type="component" value="Unassembled WGS sequence"/>
</dbReference>
<feature type="region of interest" description="Disordered" evidence="1">
    <location>
        <begin position="37"/>
        <end position="65"/>
    </location>
</feature>
<evidence type="ECO:0000313" key="2">
    <source>
        <dbReference type="EMBL" id="CAB9530449.1"/>
    </source>
</evidence>
<sequence length="100" mass="11121">MAIEISAADLGRSNQEEAVCVPLTAIRRVCEKRGLMFSPAAEGSEGEEEEGEEGEEELDQEGQLPKEIKEKVYLVGDEGELELIKDLEKHVLTDYKVDLD</sequence>
<comment type="caution">
    <text evidence="2">The sequence shown here is derived from an EMBL/GenBank/DDBJ whole genome shotgun (WGS) entry which is preliminary data.</text>
</comment>